<dbReference type="Proteomes" id="UP001499990">
    <property type="component" value="Unassembled WGS sequence"/>
</dbReference>
<evidence type="ECO:0000313" key="3">
    <source>
        <dbReference type="Proteomes" id="UP001499990"/>
    </source>
</evidence>
<dbReference type="RefSeq" id="WP_345035899.1">
    <property type="nucleotide sequence ID" value="NZ_BAAAYL010000001.1"/>
</dbReference>
<organism evidence="2 3">
    <name type="scientific">Streptomyces sannanensis</name>
    <dbReference type="NCBI Taxonomy" id="285536"/>
    <lineage>
        <taxon>Bacteria</taxon>
        <taxon>Bacillati</taxon>
        <taxon>Actinomycetota</taxon>
        <taxon>Actinomycetes</taxon>
        <taxon>Kitasatosporales</taxon>
        <taxon>Streptomycetaceae</taxon>
        <taxon>Streptomyces</taxon>
    </lineage>
</organism>
<sequence>MSVTRTPWGLSNPGLKPWVITVLVVIVIVWGVAADVVSAYADVLALLTTLYAGRAVQQRSTATVRTGVDRR</sequence>
<proteinExistence type="predicted"/>
<accession>A0ABP6S960</accession>
<keyword evidence="1" id="KW-0472">Membrane</keyword>
<evidence type="ECO:0000313" key="2">
    <source>
        <dbReference type="EMBL" id="GAA3371005.1"/>
    </source>
</evidence>
<feature type="transmembrane region" description="Helical" evidence="1">
    <location>
        <begin position="20"/>
        <end position="51"/>
    </location>
</feature>
<keyword evidence="3" id="KW-1185">Reference proteome</keyword>
<gene>
    <name evidence="2" type="ORF">GCM10020367_19940</name>
</gene>
<dbReference type="EMBL" id="BAAAYL010000001">
    <property type="protein sequence ID" value="GAA3371005.1"/>
    <property type="molecule type" value="Genomic_DNA"/>
</dbReference>
<name>A0ABP6S960_9ACTN</name>
<comment type="caution">
    <text evidence="2">The sequence shown here is derived from an EMBL/GenBank/DDBJ whole genome shotgun (WGS) entry which is preliminary data.</text>
</comment>
<protein>
    <submittedName>
        <fullName evidence="2">Uncharacterized protein</fullName>
    </submittedName>
</protein>
<keyword evidence="1" id="KW-1133">Transmembrane helix</keyword>
<keyword evidence="1" id="KW-0812">Transmembrane</keyword>
<evidence type="ECO:0000256" key="1">
    <source>
        <dbReference type="SAM" id="Phobius"/>
    </source>
</evidence>
<reference evidence="3" key="1">
    <citation type="journal article" date="2019" name="Int. J. Syst. Evol. Microbiol.">
        <title>The Global Catalogue of Microorganisms (GCM) 10K type strain sequencing project: providing services to taxonomists for standard genome sequencing and annotation.</title>
        <authorList>
            <consortium name="The Broad Institute Genomics Platform"/>
            <consortium name="The Broad Institute Genome Sequencing Center for Infectious Disease"/>
            <person name="Wu L."/>
            <person name="Ma J."/>
        </authorList>
    </citation>
    <scope>NUCLEOTIDE SEQUENCE [LARGE SCALE GENOMIC DNA]</scope>
    <source>
        <strain evidence="3">JCM 9651</strain>
    </source>
</reference>